<sequence>MGRLINSARLAAVLLGTLSLTSLVDGNGHPAAADPATATSTESLISPPPPGLSTAQTPRGRAYLFRGALGPFFSRGIDRLGERLDEVGITNHVYEFTICRLIAAQAIDDYREDPQPIILIGHSMGGLCAVTFAEVLEKEGIRANLVVAIDPAHATSDVPLNVDRFINIFLSKDVLGGGDVKPKAGFRGHYASFDLSEHGESHVNIEKVDTIQQQLVTKVLQIALARGPGDTLPIRYVVPPKERIELWDSGTSVFARPGDSLQSIATAYHVPLWSVTQINKGADRAPLVPGERVIVPRHLEPLIETPEPVPPTVSSVSTGPSRGVSTPRQERH</sequence>
<dbReference type="Pfam" id="PF01476">
    <property type="entry name" value="LysM"/>
    <property type="match status" value="1"/>
</dbReference>
<dbReference type="PROSITE" id="PS51782">
    <property type="entry name" value="LYSM"/>
    <property type="match status" value="1"/>
</dbReference>
<reference evidence="5" key="1">
    <citation type="submission" date="2016-11" db="EMBL/GenBank/DDBJ databases">
        <authorList>
            <person name="Varghese N."/>
            <person name="Submissions S."/>
        </authorList>
    </citation>
    <scope>NUCLEOTIDE SEQUENCE [LARGE SCALE GENOMIC DNA]</scope>
    <source>
        <strain evidence="5">GAS401</strain>
    </source>
</reference>
<keyword evidence="2" id="KW-0732">Signal</keyword>
<evidence type="ECO:0000259" key="3">
    <source>
        <dbReference type="PROSITE" id="PS51782"/>
    </source>
</evidence>
<dbReference type="InterPro" id="IPR036779">
    <property type="entry name" value="LysM_dom_sf"/>
</dbReference>
<dbReference type="Gene3D" id="3.10.350.10">
    <property type="entry name" value="LysM domain"/>
    <property type="match status" value="1"/>
</dbReference>
<accession>A0A1M7TPI4</accession>
<evidence type="ECO:0000256" key="2">
    <source>
        <dbReference type="SAM" id="SignalP"/>
    </source>
</evidence>
<dbReference type="EMBL" id="LT670849">
    <property type="protein sequence ID" value="SHN72600.1"/>
    <property type="molecule type" value="Genomic_DNA"/>
</dbReference>
<dbReference type="Gene3D" id="3.40.50.1820">
    <property type="entry name" value="alpha/beta hydrolase"/>
    <property type="match status" value="1"/>
</dbReference>
<protein>
    <recommendedName>
        <fullName evidence="3">LysM domain-containing protein</fullName>
    </recommendedName>
</protein>
<feature type="domain" description="LysM" evidence="3">
    <location>
        <begin position="251"/>
        <end position="295"/>
    </location>
</feature>
<organism evidence="4 5">
    <name type="scientific">Bradyrhizobium erythrophlei</name>
    <dbReference type="NCBI Taxonomy" id="1437360"/>
    <lineage>
        <taxon>Bacteria</taxon>
        <taxon>Pseudomonadati</taxon>
        <taxon>Pseudomonadota</taxon>
        <taxon>Alphaproteobacteria</taxon>
        <taxon>Hyphomicrobiales</taxon>
        <taxon>Nitrobacteraceae</taxon>
        <taxon>Bradyrhizobium</taxon>
    </lineage>
</organism>
<feature type="compositionally biased region" description="Low complexity" evidence="1">
    <location>
        <begin position="312"/>
        <end position="326"/>
    </location>
</feature>
<dbReference type="Proteomes" id="UP000184096">
    <property type="component" value="Chromosome I"/>
</dbReference>
<dbReference type="InterPro" id="IPR018392">
    <property type="entry name" value="LysM"/>
</dbReference>
<feature type="region of interest" description="Disordered" evidence="1">
    <location>
        <begin position="303"/>
        <end position="332"/>
    </location>
</feature>
<dbReference type="Pfam" id="PF12697">
    <property type="entry name" value="Abhydrolase_6"/>
    <property type="match status" value="1"/>
</dbReference>
<keyword evidence="5" id="KW-1185">Reference proteome</keyword>
<dbReference type="RefSeq" id="WP_244553237.1">
    <property type="nucleotide sequence ID" value="NZ_LT670849.1"/>
</dbReference>
<gene>
    <name evidence="4" type="ORF">SAMN05444170_2299</name>
</gene>
<dbReference type="AlphaFoldDB" id="A0A1M7TPI4"/>
<dbReference type="SUPFAM" id="SSF53474">
    <property type="entry name" value="alpha/beta-Hydrolases"/>
    <property type="match status" value="1"/>
</dbReference>
<dbReference type="InterPro" id="IPR000073">
    <property type="entry name" value="AB_hydrolase_1"/>
</dbReference>
<proteinExistence type="predicted"/>
<dbReference type="InterPro" id="IPR029058">
    <property type="entry name" value="AB_hydrolase_fold"/>
</dbReference>
<evidence type="ECO:0000256" key="1">
    <source>
        <dbReference type="SAM" id="MobiDB-lite"/>
    </source>
</evidence>
<evidence type="ECO:0000313" key="4">
    <source>
        <dbReference type="EMBL" id="SHN72600.1"/>
    </source>
</evidence>
<feature type="region of interest" description="Disordered" evidence="1">
    <location>
        <begin position="31"/>
        <end position="57"/>
    </location>
</feature>
<evidence type="ECO:0000313" key="5">
    <source>
        <dbReference type="Proteomes" id="UP000184096"/>
    </source>
</evidence>
<feature type="chain" id="PRO_5012297241" description="LysM domain-containing protein" evidence="2">
    <location>
        <begin position="25"/>
        <end position="332"/>
    </location>
</feature>
<feature type="signal peptide" evidence="2">
    <location>
        <begin position="1"/>
        <end position="24"/>
    </location>
</feature>
<dbReference type="CDD" id="cd00118">
    <property type="entry name" value="LysM"/>
    <property type="match status" value="1"/>
</dbReference>
<name>A0A1M7TPI4_9BRAD</name>